<sequence length="133" mass="14767">MSDDNGKRLLINQKLICLTAMSLIFSSTGVAADTYSELSTPDQSGFMWGQVYQHTKAACGTLPQDLEDDYAKAIRLLSEASPEFGPTFQDGLKPSLKKDPPKSAEELEDVCAKGQTGLRNQVKLARYWFTDKW</sequence>
<dbReference type="AlphaFoldDB" id="A0A0H5AGY3"/>
<evidence type="ECO:0000313" key="3">
    <source>
        <dbReference type="EMBL" id="AKS09433.1"/>
    </source>
</evidence>
<accession>A0A0H5AGY3</accession>
<evidence type="ECO:0000256" key="1">
    <source>
        <dbReference type="SAM" id="MobiDB-lite"/>
    </source>
</evidence>
<feature type="compositionally biased region" description="Basic and acidic residues" evidence="1">
    <location>
        <begin position="96"/>
        <end position="105"/>
    </location>
</feature>
<dbReference type="PATRIC" id="fig|200450.3.peg.5356"/>
<dbReference type="OrthoDB" id="7021786at2"/>
<dbReference type="RefSeq" id="WP_049712722.1">
    <property type="nucleotide sequence ID" value="NZ_CP011507.1"/>
</dbReference>
<dbReference type="KEGG" id="ptv:AA957_26080"/>
<keyword evidence="2" id="KW-0732">Signal</keyword>
<feature type="signal peptide" evidence="2">
    <location>
        <begin position="1"/>
        <end position="32"/>
    </location>
</feature>
<gene>
    <name evidence="3" type="ORF">AA957_26080</name>
</gene>
<feature type="region of interest" description="Disordered" evidence="1">
    <location>
        <begin position="83"/>
        <end position="106"/>
    </location>
</feature>
<feature type="chain" id="PRO_5005215426" description="Lipoprotein" evidence="2">
    <location>
        <begin position="33"/>
        <end position="133"/>
    </location>
</feature>
<reference evidence="4" key="2">
    <citation type="submission" date="2015-05" db="EMBL/GenBank/DDBJ databases">
        <authorList>
            <person name="Swarnkar M.K."/>
            <person name="Vyas P."/>
            <person name="Rahi P."/>
            <person name="Thakur R."/>
            <person name="Thakur N."/>
            <person name="Singh A.K."/>
            <person name="Gulati A."/>
        </authorList>
    </citation>
    <scope>NUCLEOTIDE SEQUENCE [LARGE SCALE GENOMIC DNA]</scope>
    <source>
        <strain evidence="4">745</strain>
    </source>
</reference>
<evidence type="ECO:0000313" key="4">
    <source>
        <dbReference type="Proteomes" id="UP000036608"/>
    </source>
</evidence>
<evidence type="ECO:0008006" key="5">
    <source>
        <dbReference type="Google" id="ProtNLM"/>
    </source>
</evidence>
<reference evidence="3 4" key="1">
    <citation type="journal article" date="2015" name="Genome Announc.">
        <title>Complete Genome Sequence of the Rhizobacterium Pseudomonas trivialis Strain IHBB745 with Multiple Plant Growth-Promoting Activities and Tolerance to Desiccation and Alkalinity.</title>
        <authorList>
            <person name="Gulati A."/>
            <person name="Swarnkar M.K."/>
            <person name="Vyas P."/>
            <person name="Rahi P."/>
            <person name="Thakur R."/>
            <person name="Thakur N."/>
            <person name="Singh A.K."/>
        </authorList>
    </citation>
    <scope>NUCLEOTIDE SEQUENCE [LARGE SCALE GENOMIC DNA]</scope>
    <source>
        <strain evidence="4">745</strain>
    </source>
</reference>
<organism evidence="3 4">
    <name type="scientific">Pseudomonas trivialis</name>
    <dbReference type="NCBI Taxonomy" id="200450"/>
    <lineage>
        <taxon>Bacteria</taxon>
        <taxon>Pseudomonadati</taxon>
        <taxon>Pseudomonadota</taxon>
        <taxon>Gammaproteobacteria</taxon>
        <taxon>Pseudomonadales</taxon>
        <taxon>Pseudomonadaceae</taxon>
        <taxon>Pseudomonas</taxon>
    </lineage>
</organism>
<dbReference type="EMBL" id="CP011507">
    <property type="protein sequence ID" value="AKS09433.1"/>
    <property type="molecule type" value="Genomic_DNA"/>
</dbReference>
<evidence type="ECO:0000256" key="2">
    <source>
        <dbReference type="SAM" id="SignalP"/>
    </source>
</evidence>
<protein>
    <recommendedName>
        <fullName evidence="5">Lipoprotein</fullName>
    </recommendedName>
</protein>
<dbReference type="Proteomes" id="UP000036608">
    <property type="component" value="Chromosome"/>
</dbReference>
<proteinExistence type="predicted"/>
<name>A0A0H5AGY3_9PSED</name>